<evidence type="ECO:0000256" key="5">
    <source>
        <dbReference type="ARBA" id="ARBA00023163"/>
    </source>
</evidence>
<keyword evidence="7" id="KW-0812">Transmembrane</keyword>
<dbReference type="CDD" id="cd00067">
    <property type="entry name" value="GAL4"/>
    <property type="match status" value="1"/>
</dbReference>
<sequence>WTEFKYYISLLASFARLIVLSQVFVLTSLQLIMSEMSDHVGKRASRPKVKSGCVTCKFRRLKCDEGKPACFRCTKSGIRCRGYTTQVPTATETKDAARKGLVPIRPAPPTLANREPSYLNLSEQELLYFQDFAYAASADPYGMIMNTARRTARSIESFFWTEAVLQESFTTPCVRHGIVAISALVRSFQLDTDNSQRAQDHEQFALKQYGKAVRSTREFIGIPKFTAEHSRALFISSMILAHFDCFYGNRDLATSHMQFARSLLTKETSKLLDDRFVRVLMSLHSVNYSTMGFESEFSYRQAIIGKEQIYIPEFYSSVEEAVNTREILVTRANNLYLEIFKYRFTPRAKIPRSAIRLRDCYVAQLRQWDAALRRSTWMSDAKTEIRGHPVLRPYSLRMRVLVSIIKLATSLNEPQSITDELLEPFQYIVSYTRDIIEYETFLSKGKASFNFDIRTTIPLFEVALYCRNSPSLRSEALKLLLFCHRREGAWDSRVIARIAIWKMALEQPGMDESGAILENVRCYGETFEVDRWNKEVRVTCRQNDENVREGYRIVTDTLQYGEVANELFRSSLV</sequence>
<evidence type="ECO:0000256" key="2">
    <source>
        <dbReference type="ARBA" id="ARBA00022833"/>
    </source>
</evidence>
<evidence type="ECO:0000256" key="3">
    <source>
        <dbReference type="ARBA" id="ARBA00023015"/>
    </source>
</evidence>
<dbReference type="EMBL" id="CAJHIA010000014">
    <property type="protein sequence ID" value="CAD6445232.1"/>
    <property type="molecule type" value="Genomic_DNA"/>
</dbReference>
<evidence type="ECO:0000313" key="9">
    <source>
        <dbReference type="EMBL" id="CAD6445232.1"/>
    </source>
</evidence>
<evidence type="ECO:0000256" key="1">
    <source>
        <dbReference type="ARBA" id="ARBA00022723"/>
    </source>
</evidence>
<keyword evidence="5" id="KW-0804">Transcription</keyword>
<feature type="non-terminal residue" evidence="9">
    <location>
        <position position="1"/>
    </location>
</feature>
<keyword evidence="4" id="KW-0238">DNA-binding</keyword>
<evidence type="ECO:0000256" key="4">
    <source>
        <dbReference type="ARBA" id="ARBA00023125"/>
    </source>
</evidence>
<dbReference type="GO" id="GO:0000981">
    <property type="term" value="F:DNA-binding transcription factor activity, RNA polymerase II-specific"/>
    <property type="evidence" value="ECO:0007669"/>
    <property type="project" value="InterPro"/>
</dbReference>
<dbReference type="AlphaFoldDB" id="A0A8H2ZN70"/>
<name>A0A8H2ZN70_9HELO</name>
<organism evidence="9 10">
    <name type="scientific">Sclerotinia trifoliorum</name>
    <dbReference type="NCBI Taxonomy" id="28548"/>
    <lineage>
        <taxon>Eukaryota</taxon>
        <taxon>Fungi</taxon>
        <taxon>Dikarya</taxon>
        <taxon>Ascomycota</taxon>
        <taxon>Pezizomycotina</taxon>
        <taxon>Leotiomycetes</taxon>
        <taxon>Helotiales</taxon>
        <taxon>Sclerotiniaceae</taxon>
        <taxon>Sclerotinia</taxon>
    </lineage>
</organism>
<dbReference type="SUPFAM" id="SSF57701">
    <property type="entry name" value="Zn2/Cys6 DNA-binding domain"/>
    <property type="match status" value="1"/>
</dbReference>
<dbReference type="PANTHER" id="PTHR36206">
    <property type="entry name" value="ASPERCRYPTIN BIOSYNTHESIS CLUSTER-SPECIFIC TRANSCRIPTION REGULATOR ATNN-RELATED"/>
    <property type="match status" value="1"/>
</dbReference>
<reference evidence="9" key="1">
    <citation type="submission" date="2020-10" db="EMBL/GenBank/DDBJ databases">
        <authorList>
            <person name="Kusch S."/>
        </authorList>
    </citation>
    <scope>NUCLEOTIDE SEQUENCE</scope>
    <source>
        <strain evidence="9">SwB9</strain>
    </source>
</reference>
<evidence type="ECO:0000259" key="8">
    <source>
        <dbReference type="PROSITE" id="PS50048"/>
    </source>
</evidence>
<accession>A0A8H2ZN70</accession>
<dbReference type="Pfam" id="PF00172">
    <property type="entry name" value="Zn_clus"/>
    <property type="match status" value="1"/>
</dbReference>
<dbReference type="PANTHER" id="PTHR36206:SF4">
    <property type="entry name" value="HYPOTHETICAL CONSERVED PROTEIN (EUROFUNG)-RELATED"/>
    <property type="match status" value="1"/>
</dbReference>
<dbReference type="InterPro" id="IPR036864">
    <property type="entry name" value="Zn2-C6_fun-type_DNA-bd_sf"/>
</dbReference>
<keyword evidence="7" id="KW-0472">Membrane</keyword>
<evidence type="ECO:0000256" key="7">
    <source>
        <dbReference type="SAM" id="Phobius"/>
    </source>
</evidence>
<evidence type="ECO:0000256" key="6">
    <source>
        <dbReference type="ARBA" id="ARBA00023242"/>
    </source>
</evidence>
<proteinExistence type="predicted"/>
<dbReference type="InterPro" id="IPR021858">
    <property type="entry name" value="Fun_TF"/>
</dbReference>
<keyword evidence="3" id="KW-0805">Transcription regulation</keyword>
<dbReference type="GO" id="GO:0003677">
    <property type="term" value="F:DNA binding"/>
    <property type="evidence" value="ECO:0007669"/>
    <property type="project" value="UniProtKB-KW"/>
</dbReference>
<dbReference type="Pfam" id="PF11951">
    <property type="entry name" value="Fungal_trans_2"/>
    <property type="match status" value="1"/>
</dbReference>
<gene>
    <name evidence="9" type="ORF">SCLTRI_LOCUS5023</name>
</gene>
<keyword evidence="6" id="KW-0539">Nucleus</keyword>
<keyword evidence="10" id="KW-1185">Reference proteome</keyword>
<dbReference type="Proteomes" id="UP000624404">
    <property type="component" value="Unassembled WGS sequence"/>
</dbReference>
<dbReference type="PROSITE" id="PS00463">
    <property type="entry name" value="ZN2_CY6_FUNGAL_1"/>
    <property type="match status" value="1"/>
</dbReference>
<dbReference type="OrthoDB" id="3598904at2759"/>
<keyword evidence="2" id="KW-0862">Zinc</keyword>
<evidence type="ECO:0000313" key="10">
    <source>
        <dbReference type="Proteomes" id="UP000624404"/>
    </source>
</evidence>
<dbReference type="Gene3D" id="4.10.240.10">
    <property type="entry name" value="Zn(2)-C6 fungal-type DNA-binding domain"/>
    <property type="match status" value="1"/>
</dbReference>
<feature type="transmembrane region" description="Helical" evidence="7">
    <location>
        <begin position="6"/>
        <end position="33"/>
    </location>
</feature>
<keyword evidence="1" id="KW-0479">Metal-binding</keyword>
<dbReference type="InterPro" id="IPR052360">
    <property type="entry name" value="Transcr_Regulatory_Proteins"/>
</dbReference>
<dbReference type="PROSITE" id="PS50048">
    <property type="entry name" value="ZN2_CY6_FUNGAL_2"/>
    <property type="match status" value="1"/>
</dbReference>
<dbReference type="InterPro" id="IPR001138">
    <property type="entry name" value="Zn2Cys6_DnaBD"/>
</dbReference>
<comment type="caution">
    <text evidence="9">The sequence shown here is derived from an EMBL/GenBank/DDBJ whole genome shotgun (WGS) entry which is preliminary data.</text>
</comment>
<dbReference type="SMART" id="SM00066">
    <property type="entry name" value="GAL4"/>
    <property type="match status" value="1"/>
</dbReference>
<feature type="domain" description="Zn(2)-C6 fungal-type" evidence="8">
    <location>
        <begin position="52"/>
        <end position="80"/>
    </location>
</feature>
<keyword evidence="7" id="KW-1133">Transmembrane helix</keyword>
<protein>
    <submittedName>
        <fullName evidence="9">7bc0b503-f489-4bed-bdfd-a11d0de44ccd</fullName>
    </submittedName>
</protein>
<dbReference type="GO" id="GO:0008270">
    <property type="term" value="F:zinc ion binding"/>
    <property type="evidence" value="ECO:0007669"/>
    <property type="project" value="InterPro"/>
</dbReference>